<dbReference type="InterPro" id="IPR044946">
    <property type="entry name" value="Restrct_endonuc_typeI_TRD_sf"/>
</dbReference>
<evidence type="ECO:0000313" key="3">
    <source>
        <dbReference type="EMBL" id="OYO16424.1"/>
    </source>
</evidence>
<dbReference type="GO" id="GO:0003677">
    <property type="term" value="F:DNA binding"/>
    <property type="evidence" value="ECO:0007669"/>
    <property type="project" value="UniProtKB-KW"/>
</dbReference>
<keyword evidence="2" id="KW-0238">DNA-binding</keyword>
<reference evidence="3 4" key="1">
    <citation type="submission" date="2017-07" db="EMBL/GenBank/DDBJ databases">
        <title>Draft whole genome sequences of clinical Proprionibacteriaceae strains.</title>
        <authorList>
            <person name="Bernier A.-M."/>
            <person name="Bernard K."/>
            <person name="Domingo M.-C."/>
        </authorList>
    </citation>
    <scope>NUCLEOTIDE SEQUENCE [LARGE SCALE GENOMIC DNA]</scope>
    <source>
        <strain evidence="3 4">NML 030167</strain>
    </source>
</reference>
<evidence type="ECO:0000313" key="4">
    <source>
        <dbReference type="Proteomes" id="UP000215896"/>
    </source>
</evidence>
<dbReference type="GO" id="GO:0004519">
    <property type="term" value="F:endonuclease activity"/>
    <property type="evidence" value="ECO:0007669"/>
    <property type="project" value="UniProtKB-KW"/>
</dbReference>
<evidence type="ECO:0000256" key="1">
    <source>
        <dbReference type="ARBA" id="ARBA00022747"/>
    </source>
</evidence>
<keyword evidence="4" id="KW-1185">Reference proteome</keyword>
<dbReference type="EMBL" id="NMVO01000003">
    <property type="protein sequence ID" value="OYO16424.1"/>
    <property type="molecule type" value="Genomic_DNA"/>
</dbReference>
<accession>A0A255GTM2</accession>
<dbReference type="InterPro" id="IPR052021">
    <property type="entry name" value="Type-I_RS_S_subunit"/>
</dbReference>
<dbReference type="GO" id="GO:0009307">
    <property type="term" value="P:DNA restriction-modification system"/>
    <property type="evidence" value="ECO:0007669"/>
    <property type="project" value="UniProtKB-KW"/>
</dbReference>
<dbReference type="Gene3D" id="3.90.220.20">
    <property type="entry name" value="DNA methylase specificity domains"/>
    <property type="match status" value="2"/>
</dbReference>
<protein>
    <submittedName>
        <fullName evidence="3">Restriction endonuclease subunit S</fullName>
    </submittedName>
</protein>
<comment type="caution">
    <text evidence="3">The sequence shown here is derived from an EMBL/GenBank/DDBJ whole genome shotgun (WGS) entry which is preliminary data.</text>
</comment>
<dbReference type="SUPFAM" id="SSF116734">
    <property type="entry name" value="DNA methylase specificity domain"/>
    <property type="match status" value="2"/>
</dbReference>
<keyword evidence="3" id="KW-0540">Nuclease</keyword>
<keyword evidence="3" id="KW-0378">Hydrolase</keyword>
<proteinExistence type="predicted"/>
<organism evidence="3 4">
    <name type="scientific">Enemella evansiae</name>
    <dbReference type="NCBI Taxonomy" id="2016499"/>
    <lineage>
        <taxon>Bacteria</taxon>
        <taxon>Bacillati</taxon>
        <taxon>Actinomycetota</taxon>
        <taxon>Actinomycetes</taxon>
        <taxon>Propionibacteriales</taxon>
        <taxon>Propionibacteriaceae</taxon>
        <taxon>Enemella</taxon>
    </lineage>
</organism>
<gene>
    <name evidence="3" type="ORF">CGZ94_04385</name>
</gene>
<keyword evidence="3" id="KW-0255">Endonuclease</keyword>
<keyword evidence="1" id="KW-0680">Restriction system</keyword>
<name>A0A255GTM2_9ACTN</name>
<dbReference type="Proteomes" id="UP000215896">
    <property type="component" value="Unassembled WGS sequence"/>
</dbReference>
<sequence length="380" mass="42621">MFLGDVLSEFREKPAPDAEPPVLTLTERNGFVRQDERFKKRLTKEDTSEYKLVRSNDIAFNPYLLWAGAIAQNTIVESGVISPLYPTFRVNPGFDARYVGRLLHTEQLIGAYDGIAFGSVPRRRRSSVRDFLSLPIPDQPSLDEQRRIAAILDKADDLRAKQQEETSRLDSLTQSIFTDIFGDCEPNEAAGDFLEVQGGLQVTSKRNTLPVEVSYLRVANSFRARLDLGEVKTLRATETEIARTRLEPGDLLFVEGHGNPLEVGRVSMWEGQLATCVHQNHLIRGRVKAGLLPEFAMAWFNSRAGAGYFQRAGRTTSGLNTISASTVKSAPLPVPPIDRQRQFVDAVAHIRDQFKRCNQRANELDMLFTSIQARAFRGEL</sequence>
<dbReference type="PANTHER" id="PTHR30408:SF12">
    <property type="entry name" value="TYPE I RESTRICTION ENZYME MJAVIII SPECIFICITY SUBUNIT"/>
    <property type="match status" value="1"/>
</dbReference>
<dbReference type="CDD" id="cd17253">
    <property type="entry name" value="RMtype1_S_Eco933I-TRD2-CR2_like"/>
    <property type="match status" value="1"/>
</dbReference>
<evidence type="ECO:0000256" key="2">
    <source>
        <dbReference type="ARBA" id="ARBA00023125"/>
    </source>
</evidence>
<dbReference type="PANTHER" id="PTHR30408">
    <property type="entry name" value="TYPE-1 RESTRICTION ENZYME ECOKI SPECIFICITY PROTEIN"/>
    <property type="match status" value="1"/>
</dbReference>
<dbReference type="AlphaFoldDB" id="A0A255GTM2"/>